<proteinExistence type="predicted"/>
<keyword evidence="2" id="KW-1185">Reference proteome</keyword>
<evidence type="ECO:0008006" key="3">
    <source>
        <dbReference type="Google" id="ProtNLM"/>
    </source>
</evidence>
<sequence length="556" mass="61290">MESLRLGSSHHPIHTQSPEAQSWFDRGFAWLGAYHREEAALCFEKASAADPGCAMAQWGIALAHGPDYNFHAGNGFLGVAAQPSGWPSLHVATRAVGKAAELAVGGPARESALIGALAVRYEWPPTEESAALDEQYAERMEEVALAFPDDADVQAVAAEAIVILRPWDLYVKPCGSATPPWNAADKELRPVGARAAALVERGLRACPSHMWLCHLKIHLCEMGPIEHFDWQSAELVRGTDAVDCGHLVHMPSHLDIQVGDYQRAMEGNVLAYQADLRLHALSPERFTIYTGYVVHNMEFCAWAAMYAGAKAVALEASKKIDSFFSHEVITATPITAMCFEAYLTTRLMVLIRFGLWEDILREPFKEDRQLYLSHTLILHYARGIAFGARSLLDAAKAEQVAFREMLTKLQPGDRLKHNVNLKHMADIGEPILAAELHYREGDFESAFDALSKAVALFDALPYDEPHGWLMSPRQTFGALLAEQQQYDRAISIFDEDLVLFPKNPWSLAGLKICLSKTGSPRLEDVQAALEQASKLADVRIGTSCACALSQWTQVGC</sequence>
<dbReference type="PANTHER" id="PTHR45588">
    <property type="entry name" value="TPR DOMAIN-CONTAINING PROTEIN"/>
    <property type="match status" value="1"/>
</dbReference>
<evidence type="ECO:0000313" key="2">
    <source>
        <dbReference type="Proteomes" id="UP001515480"/>
    </source>
</evidence>
<dbReference type="EMBL" id="JBGBPQ010000003">
    <property type="protein sequence ID" value="KAL1526830.1"/>
    <property type="molecule type" value="Genomic_DNA"/>
</dbReference>
<dbReference type="SUPFAM" id="SSF48452">
    <property type="entry name" value="TPR-like"/>
    <property type="match status" value="1"/>
</dbReference>
<accession>A0AB34JY49</accession>
<comment type="caution">
    <text evidence="1">The sequence shown here is derived from an EMBL/GenBank/DDBJ whole genome shotgun (WGS) entry which is preliminary data.</text>
</comment>
<protein>
    <recommendedName>
        <fullName evidence="3">Tetratricopeptide repeat protein 38</fullName>
    </recommendedName>
</protein>
<evidence type="ECO:0000313" key="1">
    <source>
        <dbReference type="EMBL" id="KAL1526830.1"/>
    </source>
</evidence>
<organism evidence="1 2">
    <name type="scientific">Prymnesium parvum</name>
    <name type="common">Toxic golden alga</name>
    <dbReference type="NCBI Taxonomy" id="97485"/>
    <lineage>
        <taxon>Eukaryota</taxon>
        <taxon>Haptista</taxon>
        <taxon>Haptophyta</taxon>
        <taxon>Prymnesiophyceae</taxon>
        <taxon>Prymnesiales</taxon>
        <taxon>Prymnesiaceae</taxon>
        <taxon>Prymnesium</taxon>
    </lineage>
</organism>
<dbReference type="PANTHER" id="PTHR45588:SF1">
    <property type="entry name" value="WW DOMAIN-CONTAINING PROTEIN"/>
    <property type="match status" value="1"/>
</dbReference>
<dbReference type="InterPro" id="IPR011990">
    <property type="entry name" value="TPR-like_helical_dom_sf"/>
</dbReference>
<reference evidence="1 2" key="1">
    <citation type="journal article" date="2024" name="Science">
        <title>Giant polyketide synthase enzymes in the biosynthesis of giant marine polyether toxins.</title>
        <authorList>
            <person name="Fallon T.R."/>
            <person name="Shende V.V."/>
            <person name="Wierzbicki I.H."/>
            <person name="Pendleton A.L."/>
            <person name="Watervoot N.F."/>
            <person name="Auber R.P."/>
            <person name="Gonzalez D.J."/>
            <person name="Wisecaver J.H."/>
            <person name="Moore B.S."/>
        </authorList>
    </citation>
    <scope>NUCLEOTIDE SEQUENCE [LARGE SCALE GENOMIC DNA]</scope>
    <source>
        <strain evidence="1 2">12B1</strain>
    </source>
</reference>
<dbReference type="Gene3D" id="1.25.40.10">
    <property type="entry name" value="Tetratricopeptide repeat domain"/>
    <property type="match status" value="1"/>
</dbReference>
<name>A0AB34JY49_PRYPA</name>
<dbReference type="Proteomes" id="UP001515480">
    <property type="component" value="Unassembled WGS sequence"/>
</dbReference>
<gene>
    <name evidence="1" type="ORF">AB1Y20_015522</name>
</gene>
<dbReference type="AlphaFoldDB" id="A0AB34JY49"/>